<comment type="similarity">
    <text evidence="2 15">Belongs to the FPG family.</text>
</comment>
<dbReference type="GO" id="GO:0140078">
    <property type="term" value="F:class I DNA-(apurinic or apyrimidinic site) endonuclease activity"/>
    <property type="evidence" value="ECO:0007669"/>
    <property type="project" value="UniProtKB-EC"/>
</dbReference>
<sequence>MPELPEVENLRIGLARVIVGQKILRVEVKKPKLISGKGTVRKASLRKKREFIKGIKGEHFIGVERRAKNLIFKLSHGKILLAHLKMSGQFVYLPATAKVGVNKSSYKKLVSGGHPIELSEKELPNKHTRVLFELGRGNLYYNDTRMFGYLLYYKDAKSFELENHFGLLGLEPFSRKFTLKYFRNALKKKKGKIKAVLLDQKIVAGLGNIYADESLFEARIRPDRNSSLLSLSEVSRLQEAIKRIMRRAIKVGGSSVATYRLLDYSRGNYAREHKVYGKKGGKCVRCGKPLQKTKIQNRTTIFCPCCQK</sequence>
<dbReference type="SUPFAM" id="SSF46946">
    <property type="entry name" value="S13-like H2TH domain"/>
    <property type="match status" value="1"/>
</dbReference>
<evidence type="ECO:0000259" key="17">
    <source>
        <dbReference type="PROSITE" id="PS51068"/>
    </source>
</evidence>
<keyword evidence="8 15" id="KW-0862">Zinc</keyword>
<comment type="catalytic activity">
    <reaction evidence="14 15">
        <text>2'-deoxyribonucleotide-(2'-deoxyribose 5'-phosphate)-2'-deoxyribonucleotide-DNA = a 3'-end 2'-deoxyribonucleotide-(2,3-dehydro-2,3-deoxyribose 5'-phosphate)-DNA + a 5'-end 5'-phospho-2'-deoxyribonucleoside-DNA + H(+)</text>
        <dbReference type="Rhea" id="RHEA:66592"/>
        <dbReference type="Rhea" id="RHEA-COMP:13180"/>
        <dbReference type="Rhea" id="RHEA-COMP:16897"/>
        <dbReference type="Rhea" id="RHEA-COMP:17067"/>
        <dbReference type="ChEBI" id="CHEBI:15378"/>
        <dbReference type="ChEBI" id="CHEBI:136412"/>
        <dbReference type="ChEBI" id="CHEBI:157695"/>
        <dbReference type="ChEBI" id="CHEBI:167181"/>
        <dbReference type="EC" id="4.2.99.18"/>
    </reaction>
</comment>
<feature type="domain" description="FPG-type" evidence="16">
    <location>
        <begin position="274"/>
        <end position="308"/>
    </location>
</feature>
<keyword evidence="9 15" id="KW-0238">DNA-binding</keyword>
<evidence type="ECO:0000256" key="13">
    <source>
        <dbReference type="ARBA" id="ARBA00023295"/>
    </source>
</evidence>
<proteinExistence type="inferred from homology"/>
<evidence type="ECO:0000256" key="6">
    <source>
        <dbReference type="ARBA" id="ARBA00022771"/>
    </source>
</evidence>
<keyword evidence="7 15" id="KW-0378">Hydrolase</keyword>
<dbReference type="InterPro" id="IPR015887">
    <property type="entry name" value="DNA_glyclase_Znf_dom_DNA_BS"/>
</dbReference>
<dbReference type="InterPro" id="IPR020629">
    <property type="entry name" value="FPG_Glyclase"/>
</dbReference>
<comment type="function">
    <text evidence="15">Involved in base excision repair of DNA damaged by oxidation or by mutagenic agents. Acts as DNA glycosylase that recognizes and removes damaged bases. Has a preference for oxidized purines, such as 7,8-dihydro-8-oxoguanine (8-oxoG). Has AP (apurinic/apyrimidinic) lyase activity and introduces nicks in the DNA strand. Cleaves the DNA backbone by beta-delta elimination to generate a single-strand break at the site of the removed base with both 3'- and 5'-phosphates.</text>
</comment>
<feature type="active site" description="Schiff-base intermediate with DNA" evidence="15">
    <location>
        <position position="2"/>
    </location>
</feature>
<evidence type="ECO:0000256" key="1">
    <source>
        <dbReference type="ARBA" id="ARBA00001668"/>
    </source>
</evidence>
<dbReference type="SUPFAM" id="SSF57716">
    <property type="entry name" value="Glucocorticoid receptor-like (DNA-binding domain)"/>
    <property type="match status" value="1"/>
</dbReference>
<dbReference type="AlphaFoldDB" id="A0A1F6URL0"/>
<dbReference type="STRING" id="1801732.A2814_01660"/>
<dbReference type="PANTHER" id="PTHR22993">
    <property type="entry name" value="FORMAMIDOPYRIMIDINE-DNA GLYCOSYLASE"/>
    <property type="match status" value="1"/>
</dbReference>
<dbReference type="NCBIfam" id="NF002211">
    <property type="entry name" value="PRK01103.1"/>
    <property type="match status" value="1"/>
</dbReference>
<dbReference type="HAMAP" id="MF_00103">
    <property type="entry name" value="Fapy_DNA_glycosyl"/>
    <property type="match status" value="1"/>
</dbReference>
<evidence type="ECO:0000313" key="19">
    <source>
        <dbReference type="Proteomes" id="UP000177869"/>
    </source>
</evidence>
<dbReference type="PANTHER" id="PTHR22993:SF9">
    <property type="entry name" value="FORMAMIDOPYRIMIDINE-DNA GLYCOSYLASE"/>
    <property type="match status" value="1"/>
</dbReference>
<dbReference type="InterPro" id="IPR015886">
    <property type="entry name" value="H2TH_FPG"/>
</dbReference>
<dbReference type="PROSITE" id="PS51066">
    <property type="entry name" value="ZF_FPG_2"/>
    <property type="match status" value="1"/>
</dbReference>
<dbReference type="GO" id="GO:0003684">
    <property type="term" value="F:damaged DNA binding"/>
    <property type="evidence" value="ECO:0007669"/>
    <property type="project" value="InterPro"/>
</dbReference>
<reference evidence="18 19" key="1">
    <citation type="journal article" date="2016" name="Nat. Commun.">
        <title>Thousands of microbial genomes shed light on interconnected biogeochemical processes in an aquifer system.</title>
        <authorList>
            <person name="Anantharaman K."/>
            <person name="Brown C.T."/>
            <person name="Hug L.A."/>
            <person name="Sharon I."/>
            <person name="Castelle C.J."/>
            <person name="Probst A.J."/>
            <person name="Thomas B.C."/>
            <person name="Singh A."/>
            <person name="Wilkins M.J."/>
            <person name="Karaoz U."/>
            <person name="Brodie E.L."/>
            <person name="Williams K.H."/>
            <person name="Hubbard S.S."/>
            <person name="Banfield J.F."/>
        </authorList>
    </citation>
    <scope>NUCLEOTIDE SEQUENCE [LARGE SCALE GENOMIC DNA]</scope>
</reference>
<comment type="catalytic activity">
    <reaction evidence="1 15">
        <text>Hydrolysis of DNA containing ring-opened 7-methylguanine residues, releasing 2,6-diamino-4-hydroxy-5-(N-methyl)formamidopyrimidine.</text>
        <dbReference type="EC" id="3.2.2.23"/>
    </reaction>
</comment>
<feature type="active site" description="Proton donor; for beta-elimination activity" evidence="15">
    <location>
        <position position="68"/>
    </location>
</feature>
<gene>
    <name evidence="15" type="primary">mutM</name>
    <name evidence="15" type="synonym">fpg</name>
    <name evidence="18" type="ORF">A2814_01660</name>
</gene>
<dbReference type="GO" id="GO:0008270">
    <property type="term" value="F:zinc ion binding"/>
    <property type="evidence" value="ECO:0007669"/>
    <property type="project" value="UniProtKB-UniRule"/>
</dbReference>
<dbReference type="InterPro" id="IPR000214">
    <property type="entry name" value="Znf_DNA_glyclase/AP_lyase"/>
</dbReference>
<evidence type="ECO:0000256" key="5">
    <source>
        <dbReference type="ARBA" id="ARBA00022763"/>
    </source>
</evidence>
<keyword evidence="5 15" id="KW-0227">DNA damage</keyword>
<dbReference type="Pfam" id="PF06831">
    <property type="entry name" value="H2TH"/>
    <property type="match status" value="1"/>
</dbReference>
<dbReference type="SMART" id="SM01232">
    <property type="entry name" value="H2TH"/>
    <property type="match status" value="1"/>
</dbReference>
<organism evidence="18 19">
    <name type="scientific">Candidatus Nomurabacteria bacterium RIFCSPHIGHO2_01_FULL_38_19</name>
    <dbReference type="NCBI Taxonomy" id="1801732"/>
    <lineage>
        <taxon>Bacteria</taxon>
        <taxon>Candidatus Nomuraibacteriota</taxon>
    </lineage>
</organism>
<protein>
    <recommendedName>
        <fullName evidence="15">Formamidopyrimidine-DNA glycosylase</fullName>
        <shortName evidence="15">Fapy-DNA glycosylase</shortName>
        <ecNumber evidence="15">3.2.2.23</ecNumber>
    </recommendedName>
    <alternativeName>
        <fullName evidence="15">DNA-(apurinic or apyrimidinic site) lyase MutM</fullName>
        <shortName evidence="15">AP lyase MutM</shortName>
        <ecNumber evidence="15">4.2.99.18</ecNumber>
    </alternativeName>
</protein>
<comment type="subunit">
    <text evidence="3 15">Monomer.</text>
</comment>
<evidence type="ECO:0000256" key="7">
    <source>
        <dbReference type="ARBA" id="ARBA00022801"/>
    </source>
</evidence>
<feature type="active site" description="Proton donor" evidence="15">
    <location>
        <position position="3"/>
    </location>
</feature>
<evidence type="ECO:0000256" key="8">
    <source>
        <dbReference type="ARBA" id="ARBA00022833"/>
    </source>
</evidence>
<evidence type="ECO:0000259" key="16">
    <source>
        <dbReference type="PROSITE" id="PS51066"/>
    </source>
</evidence>
<evidence type="ECO:0000256" key="14">
    <source>
        <dbReference type="ARBA" id="ARBA00044632"/>
    </source>
</evidence>
<dbReference type="InterPro" id="IPR012319">
    <property type="entry name" value="FPG_cat"/>
</dbReference>
<evidence type="ECO:0000256" key="2">
    <source>
        <dbReference type="ARBA" id="ARBA00009409"/>
    </source>
</evidence>
<dbReference type="InterPro" id="IPR035937">
    <property type="entry name" value="FPG_N"/>
</dbReference>
<evidence type="ECO:0000256" key="9">
    <source>
        <dbReference type="ARBA" id="ARBA00023125"/>
    </source>
</evidence>
<keyword evidence="6 15" id="KW-0863">Zinc-finger</keyword>
<comment type="caution">
    <text evidence="18">The sequence shown here is derived from an EMBL/GenBank/DDBJ whole genome shotgun (WGS) entry which is preliminary data.</text>
</comment>
<dbReference type="InterPro" id="IPR010979">
    <property type="entry name" value="Ribosomal_uS13-like_H2TH"/>
</dbReference>
<dbReference type="Gene3D" id="3.20.190.10">
    <property type="entry name" value="MutM-like, N-terminal"/>
    <property type="match status" value="1"/>
</dbReference>
<dbReference type="SMART" id="SM00898">
    <property type="entry name" value="Fapy_DNA_glyco"/>
    <property type="match status" value="1"/>
</dbReference>
<dbReference type="Gene3D" id="1.10.8.50">
    <property type="match status" value="1"/>
</dbReference>
<keyword evidence="12 15" id="KW-0511">Multifunctional enzyme</keyword>
<evidence type="ECO:0000256" key="15">
    <source>
        <dbReference type="HAMAP-Rule" id="MF_00103"/>
    </source>
</evidence>
<evidence type="ECO:0000313" key="18">
    <source>
        <dbReference type="EMBL" id="OGI60005.1"/>
    </source>
</evidence>
<dbReference type="PROSITE" id="PS51068">
    <property type="entry name" value="FPG_CAT"/>
    <property type="match status" value="1"/>
</dbReference>
<evidence type="ECO:0000256" key="12">
    <source>
        <dbReference type="ARBA" id="ARBA00023268"/>
    </source>
</evidence>
<evidence type="ECO:0000256" key="3">
    <source>
        <dbReference type="ARBA" id="ARBA00011245"/>
    </source>
</evidence>
<dbReference type="EC" id="4.2.99.18" evidence="15"/>
<feature type="binding site" evidence="15">
    <location>
        <position position="127"/>
    </location>
    <ligand>
        <name>DNA</name>
        <dbReference type="ChEBI" id="CHEBI:16991"/>
    </ligand>
</feature>
<name>A0A1F6URL0_9BACT</name>
<accession>A0A1F6URL0</accession>
<feature type="active site" description="Proton donor; for delta-elimination activity" evidence="15">
    <location>
        <position position="298"/>
    </location>
</feature>
<comment type="cofactor">
    <cofactor evidence="15">
        <name>Zn(2+)</name>
        <dbReference type="ChEBI" id="CHEBI:29105"/>
    </cofactor>
    <text evidence="15">Binds 1 zinc ion per subunit.</text>
</comment>
<dbReference type="Pfam" id="PF01149">
    <property type="entry name" value="Fapy_DNA_glyco"/>
    <property type="match status" value="1"/>
</dbReference>
<dbReference type="GO" id="GO:0034039">
    <property type="term" value="F:8-oxo-7,8-dihydroguanine DNA N-glycosylase activity"/>
    <property type="evidence" value="ECO:0007669"/>
    <property type="project" value="TreeGrafter"/>
</dbReference>
<dbReference type="CDD" id="cd08966">
    <property type="entry name" value="EcFpg-like_N"/>
    <property type="match status" value="1"/>
</dbReference>
<keyword evidence="10 15" id="KW-0234">DNA repair</keyword>
<dbReference type="GO" id="GO:0006284">
    <property type="term" value="P:base-excision repair"/>
    <property type="evidence" value="ECO:0007669"/>
    <property type="project" value="InterPro"/>
</dbReference>
<keyword evidence="13 15" id="KW-0326">Glycosidase</keyword>
<feature type="binding site" evidence="15">
    <location>
        <position position="145"/>
    </location>
    <ligand>
        <name>DNA</name>
        <dbReference type="ChEBI" id="CHEBI:16991"/>
    </ligand>
</feature>
<keyword evidence="4 15" id="KW-0479">Metal-binding</keyword>
<evidence type="ECO:0000256" key="11">
    <source>
        <dbReference type="ARBA" id="ARBA00023239"/>
    </source>
</evidence>
<dbReference type="PROSITE" id="PS01242">
    <property type="entry name" value="ZF_FPG_1"/>
    <property type="match status" value="1"/>
</dbReference>
<feature type="domain" description="Formamidopyrimidine-DNA glycosylase catalytic" evidence="17">
    <location>
        <begin position="2"/>
        <end position="148"/>
    </location>
</feature>
<dbReference type="SUPFAM" id="SSF81624">
    <property type="entry name" value="N-terminal domain of MutM-like DNA repair proteins"/>
    <property type="match status" value="1"/>
</dbReference>
<keyword evidence="11 15" id="KW-0456">Lyase</keyword>
<dbReference type="Proteomes" id="UP000177869">
    <property type="component" value="Unassembled WGS sequence"/>
</dbReference>
<evidence type="ECO:0000256" key="10">
    <source>
        <dbReference type="ARBA" id="ARBA00023204"/>
    </source>
</evidence>
<dbReference type="EMBL" id="MFTI01000018">
    <property type="protein sequence ID" value="OGI60005.1"/>
    <property type="molecule type" value="Genomic_DNA"/>
</dbReference>
<feature type="binding site" evidence="15">
    <location>
        <position position="189"/>
    </location>
    <ligand>
        <name>DNA</name>
        <dbReference type="ChEBI" id="CHEBI:16991"/>
    </ligand>
</feature>
<dbReference type="FunFam" id="1.10.8.50:FF:000003">
    <property type="entry name" value="Formamidopyrimidine-DNA glycosylase"/>
    <property type="match status" value="1"/>
</dbReference>
<dbReference type="EC" id="3.2.2.23" evidence="15"/>
<evidence type="ECO:0000256" key="4">
    <source>
        <dbReference type="ARBA" id="ARBA00022723"/>
    </source>
</evidence>